<dbReference type="Proteomes" id="UP000886339">
    <property type="component" value="Unassembled WGS sequence"/>
</dbReference>
<name>A0A831W8B8_9GAMM</name>
<protein>
    <submittedName>
        <fullName evidence="1">Uncharacterized protein</fullName>
    </submittedName>
</protein>
<comment type="caution">
    <text evidence="1">The sequence shown here is derived from an EMBL/GenBank/DDBJ whole genome shotgun (WGS) entry which is preliminary data.</text>
</comment>
<evidence type="ECO:0000313" key="1">
    <source>
        <dbReference type="EMBL" id="HEC06663.1"/>
    </source>
</evidence>
<proteinExistence type="predicted"/>
<dbReference type="AlphaFoldDB" id="A0A831W8B8"/>
<organism evidence="1">
    <name type="scientific">Thiolapillus brandeum</name>
    <dbReference type="NCBI Taxonomy" id="1076588"/>
    <lineage>
        <taxon>Bacteria</taxon>
        <taxon>Pseudomonadati</taxon>
        <taxon>Pseudomonadota</taxon>
        <taxon>Gammaproteobacteria</taxon>
        <taxon>Chromatiales</taxon>
        <taxon>Sedimenticolaceae</taxon>
        <taxon>Thiolapillus</taxon>
    </lineage>
</organism>
<dbReference type="EMBL" id="DRLF01000259">
    <property type="protein sequence ID" value="HEC06663.1"/>
    <property type="molecule type" value="Genomic_DNA"/>
</dbReference>
<gene>
    <name evidence="1" type="ORF">ENJ12_07415</name>
</gene>
<reference evidence="1" key="1">
    <citation type="journal article" date="2020" name="mSystems">
        <title>Genome- and Community-Level Interaction Insights into Carbon Utilization and Element Cycling Functions of Hydrothermarchaeota in Hydrothermal Sediment.</title>
        <authorList>
            <person name="Zhou Z."/>
            <person name="Liu Y."/>
            <person name="Xu W."/>
            <person name="Pan J."/>
            <person name="Luo Z.H."/>
            <person name="Li M."/>
        </authorList>
    </citation>
    <scope>NUCLEOTIDE SEQUENCE [LARGE SCALE GENOMIC DNA]</scope>
    <source>
        <strain evidence="1">HyVt-458</strain>
    </source>
</reference>
<accession>A0A831W8B8</accession>
<sequence length="206" mass="22452">MSKPAIMQPTVGAIHTLQADDLAGAEALYGPAAPGEDPIRMAIEEPFDGDTKSGISTFRGWVVAKNPLSSLTLYRDGTLFGQLDHNGKRPDVAGKFPDYPGSLNSGFAFATNFGDFSAGAHQYRLVARDNQGNLLEKTVSFSISRYDNAFVKDDSLVSLRNASISSPAGNDIRIDGMEHDGKEYRVILRWKKAKQGFDPVEIIRTK</sequence>